<dbReference type="Proteomes" id="UP000492821">
    <property type="component" value="Unassembled WGS sequence"/>
</dbReference>
<dbReference type="PANTHER" id="PTHR46306">
    <property type="entry name" value="BTB/POZ DOMAIN-CONTAINING PROTEIN 9"/>
    <property type="match status" value="1"/>
</dbReference>
<dbReference type="GO" id="GO:0048512">
    <property type="term" value="P:circadian behavior"/>
    <property type="evidence" value="ECO:0007669"/>
    <property type="project" value="TreeGrafter"/>
</dbReference>
<dbReference type="GO" id="GO:0008344">
    <property type="term" value="P:adult locomotory behavior"/>
    <property type="evidence" value="ECO:0007669"/>
    <property type="project" value="TreeGrafter"/>
</dbReference>
<reference evidence="2" key="2">
    <citation type="submission" date="2020-10" db="UniProtKB">
        <authorList>
            <consortium name="WormBaseParasite"/>
        </authorList>
    </citation>
    <scope>IDENTIFICATION</scope>
</reference>
<protein>
    <submittedName>
        <fullName evidence="2">MAM domain-containing protein</fullName>
    </submittedName>
</protein>
<dbReference type="WBParaSite" id="Pan_g6317.t1">
    <property type="protein sequence ID" value="Pan_g6317.t1"/>
    <property type="gene ID" value="Pan_g6317"/>
</dbReference>
<dbReference type="AlphaFoldDB" id="A0A7E4W3C7"/>
<organism evidence="1 2">
    <name type="scientific">Panagrellus redivivus</name>
    <name type="common">Microworm</name>
    <dbReference type="NCBI Taxonomy" id="6233"/>
    <lineage>
        <taxon>Eukaryota</taxon>
        <taxon>Metazoa</taxon>
        <taxon>Ecdysozoa</taxon>
        <taxon>Nematoda</taxon>
        <taxon>Chromadorea</taxon>
        <taxon>Rhabditida</taxon>
        <taxon>Tylenchina</taxon>
        <taxon>Panagrolaimomorpha</taxon>
        <taxon>Panagrolaimoidea</taxon>
        <taxon>Panagrolaimidae</taxon>
        <taxon>Panagrellus</taxon>
    </lineage>
</organism>
<keyword evidence="1" id="KW-1185">Reference proteome</keyword>
<dbReference type="GO" id="GO:0050804">
    <property type="term" value="P:modulation of chemical synaptic transmission"/>
    <property type="evidence" value="ECO:0007669"/>
    <property type="project" value="TreeGrafter"/>
</dbReference>
<dbReference type="InterPro" id="IPR052407">
    <property type="entry name" value="BTB_POZ_domain_cont_9"/>
</dbReference>
<reference evidence="1" key="1">
    <citation type="journal article" date="2013" name="Genetics">
        <title>The draft genome and transcriptome of Panagrellus redivivus are shaped by the harsh demands of a free-living lifestyle.</title>
        <authorList>
            <person name="Srinivasan J."/>
            <person name="Dillman A.R."/>
            <person name="Macchietto M.G."/>
            <person name="Heikkinen L."/>
            <person name="Lakso M."/>
            <person name="Fracchia K.M."/>
            <person name="Antoshechkin I."/>
            <person name="Mortazavi A."/>
            <person name="Wong G."/>
            <person name="Sternberg P.W."/>
        </authorList>
    </citation>
    <scope>NUCLEOTIDE SEQUENCE [LARGE SCALE GENOMIC DNA]</scope>
    <source>
        <strain evidence="1">MT8872</strain>
    </source>
</reference>
<evidence type="ECO:0000313" key="2">
    <source>
        <dbReference type="WBParaSite" id="Pan_g6317.t1"/>
    </source>
</evidence>
<evidence type="ECO:0000313" key="1">
    <source>
        <dbReference type="Proteomes" id="UP000492821"/>
    </source>
</evidence>
<accession>A0A7E4W3C7</accession>
<name>A0A7E4W3C7_PANRE</name>
<proteinExistence type="predicted"/>
<sequence>MLYKEESETEGGYMSYVIGSLKLSLNDESSYYVAVSTNAKNWTRILTEENVSGWRISIFRKQPVMYIKVVGTKAPSKCFKLYKLECPAI</sequence>
<dbReference type="GO" id="GO:0005737">
    <property type="term" value="C:cytoplasm"/>
    <property type="evidence" value="ECO:0007669"/>
    <property type="project" value="TreeGrafter"/>
</dbReference>
<dbReference type="PANTHER" id="PTHR46306:SF1">
    <property type="entry name" value="BTB_POZ DOMAIN-CONTAINING PROTEIN 9"/>
    <property type="match status" value="1"/>
</dbReference>